<dbReference type="Proteomes" id="UP000054985">
    <property type="component" value="Unassembled WGS sequence"/>
</dbReference>
<dbReference type="GO" id="GO:0016787">
    <property type="term" value="F:hydrolase activity"/>
    <property type="evidence" value="ECO:0007669"/>
    <property type="project" value="UniProtKB-UniRule"/>
</dbReference>
<dbReference type="SUPFAM" id="SSF52151">
    <property type="entry name" value="FabD/lysophospholipase-like"/>
    <property type="match status" value="1"/>
</dbReference>
<dbReference type="Pfam" id="PF22140">
    <property type="entry name" value="VipD-like_C"/>
    <property type="match status" value="1"/>
</dbReference>
<dbReference type="RefSeq" id="WP_133141373.1">
    <property type="nucleotide sequence ID" value="NZ_CAAAJG010000030.1"/>
</dbReference>
<organism evidence="6 8">
    <name type="scientific">Legionella moravica</name>
    <dbReference type="NCBI Taxonomy" id="39962"/>
    <lineage>
        <taxon>Bacteria</taxon>
        <taxon>Pseudomonadati</taxon>
        <taxon>Pseudomonadota</taxon>
        <taxon>Gammaproteobacteria</taxon>
        <taxon>Legionellales</taxon>
        <taxon>Legionellaceae</taxon>
        <taxon>Legionella</taxon>
    </lineage>
</organism>
<dbReference type="Gene3D" id="3.40.1090.10">
    <property type="entry name" value="Cytosolic phospholipase A2 catalytic domain"/>
    <property type="match status" value="2"/>
</dbReference>
<dbReference type="OrthoDB" id="7021815at2"/>
<keyword evidence="2" id="KW-0442">Lipid degradation</keyword>
<dbReference type="PANTHER" id="PTHR46394:SF1">
    <property type="entry name" value="PNPLA DOMAIN-CONTAINING PROTEIN"/>
    <property type="match status" value="1"/>
</dbReference>
<dbReference type="STRING" id="39962.Lmor_0734"/>
<dbReference type="GO" id="GO:0016042">
    <property type="term" value="P:lipid catabolic process"/>
    <property type="evidence" value="ECO:0007669"/>
    <property type="project" value="UniProtKB-UniRule"/>
</dbReference>
<keyword evidence="7" id="KW-1185">Reference proteome</keyword>
<dbReference type="Pfam" id="PF01734">
    <property type="entry name" value="Patatin"/>
    <property type="match status" value="1"/>
</dbReference>
<dbReference type="PROSITE" id="PS51635">
    <property type="entry name" value="PNPLA"/>
    <property type="match status" value="1"/>
</dbReference>
<dbReference type="InterPro" id="IPR054392">
    <property type="entry name" value="VipD-like_C"/>
</dbReference>
<gene>
    <name evidence="5" type="ORF">Lmor_0734</name>
    <name evidence="6" type="ORF">NCTC12239_01240</name>
</gene>
<dbReference type="Proteomes" id="UP000254040">
    <property type="component" value="Unassembled WGS sequence"/>
</dbReference>
<keyword evidence="2" id="KW-0378">Hydrolase</keyword>
<name>A0A378JY26_9GAMM</name>
<dbReference type="EMBL" id="UGOG01000001">
    <property type="protein sequence ID" value="STX62318.1"/>
    <property type="molecule type" value="Genomic_DNA"/>
</dbReference>
<sequence>MPKKRKLKNSLCTLSKTENGYAIHPPAHKGLVISGGGAKGLAYAGMFQAMHERGILKHLTHVGGASAGAMTASFLAIGISTEDILKISTQLDLTKLLDSKGMFSRAEGTRVRNILELFYIVQIKQHLNAIPEPESEEEHFQYRILKAKINLYEHALSSQNIKMDTIEDILQFAKSKTNLKNLDKAFTQLPKSHKNDSEHGIENPRITFNDVSRLRAIMPEDQKHLIKHLSVVTTNQSRKVIETYNEDNEADASIAEIVQQSGAHPVLFRPAKNAKGELIADGGILNNMPTKALENSGLKAEEILCTKAEAGHKFLARLKRVKHHGLEAVSDFYSFIDSIILELLGGKLFAGQVKVLNREKIFYHLGNMLYLNTGKITTVTTSPSQQQREQAIETAYQQTLEFIDNQIKTFDNALIAMLYLGIDNLDQALINQDTDEELFRTAALAKEISLLQNEVVNELNVGQYQSAIELITQIEETIQQKAQLNEIQQDHALSLCLKQINYFSEGKLEQYIISKVRNEEEGPQVHWFIRLLKLLWKPVEWVLSLCSQTQSNKTQTDTQAVEEEQHQPKVSTPLRILSFLSYKEPSHSNALPDESINDDDEAYFTSQPD</sequence>
<feature type="short sequence motif" description="DGA/G" evidence="2">
    <location>
        <begin position="281"/>
        <end position="283"/>
    </location>
</feature>
<dbReference type="EMBL" id="LNYN01000014">
    <property type="protein sequence ID" value="KTD35287.1"/>
    <property type="molecule type" value="Genomic_DNA"/>
</dbReference>
<evidence type="ECO:0000256" key="1">
    <source>
        <dbReference type="ARBA" id="ARBA00023098"/>
    </source>
</evidence>
<feature type="active site" description="Nucleophile" evidence="2">
    <location>
        <position position="66"/>
    </location>
</feature>
<feature type="short sequence motif" description="GXGXXG" evidence="2">
    <location>
        <begin position="35"/>
        <end position="40"/>
    </location>
</feature>
<reference evidence="5 7" key="1">
    <citation type="submission" date="2015-11" db="EMBL/GenBank/DDBJ databases">
        <title>Genomic analysis of 38 Legionella species identifies large and diverse effector repertoires.</title>
        <authorList>
            <person name="Burstein D."/>
            <person name="Amaro F."/>
            <person name="Zusman T."/>
            <person name="Lifshitz Z."/>
            <person name="Cohen O."/>
            <person name="Gilbert J.A."/>
            <person name="Pupko T."/>
            <person name="Shuman H.A."/>
            <person name="Segal G."/>
        </authorList>
    </citation>
    <scope>NUCLEOTIDE SEQUENCE [LARGE SCALE GENOMIC DNA]</scope>
    <source>
        <strain evidence="5 7">ATCC 43877</strain>
    </source>
</reference>
<evidence type="ECO:0000313" key="6">
    <source>
        <dbReference type="EMBL" id="STX62318.1"/>
    </source>
</evidence>
<evidence type="ECO:0000256" key="2">
    <source>
        <dbReference type="PROSITE-ProRule" id="PRU01161"/>
    </source>
</evidence>
<accession>A0A378JY26</accession>
<dbReference type="AlphaFoldDB" id="A0A378JY26"/>
<dbReference type="InterPro" id="IPR016035">
    <property type="entry name" value="Acyl_Trfase/lysoPLipase"/>
</dbReference>
<feature type="active site" description="Proton acceptor" evidence="2">
    <location>
        <position position="281"/>
    </location>
</feature>
<proteinExistence type="predicted"/>
<evidence type="ECO:0000313" key="8">
    <source>
        <dbReference type="Proteomes" id="UP000254040"/>
    </source>
</evidence>
<evidence type="ECO:0000313" key="5">
    <source>
        <dbReference type="EMBL" id="KTD35287.1"/>
    </source>
</evidence>
<evidence type="ECO:0000313" key="7">
    <source>
        <dbReference type="Proteomes" id="UP000054985"/>
    </source>
</evidence>
<dbReference type="InterPro" id="IPR052580">
    <property type="entry name" value="Lipid_Hydrolase"/>
</dbReference>
<feature type="domain" description="PNPLA" evidence="4">
    <location>
        <begin position="31"/>
        <end position="294"/>
    </location>
</feature>
<dbReference type="InterPro" id="IPR002641">
    <property type="entry name" value="PNPLA_dom"/>
</dbReference>
<reference evidence="6 8" key="2">
    <citation type="submission" date="2018-06" db="EMBL/GenBank/DDBJ databases">
        <authorList>
            <consortium name="Pathogen Informatics"/>
            <person name="Doyle S."/>
        </authorList>
    </citation>
    <scope>NUCLEOTIDE SEQUENCE [LARGE SCALE GENOMIC DNA]</scope>
    <source>
        <strain evidence="6 8">NCTC12239</strain>
    </source>
</reference>
<feature type="short sequence motif" description="GXSXG" evidence="2">
    <location>
        <begin position="64"/>
        <end position="68"/>
    </location>
</feature>
<keyword evidence="1 2" id="KW-0443">Lipid metabolism</keyword>
<evidence type="ECO:0000256" key="3">
    <source>
        <dbReference type="SAM" id="MobiDB-lite"/>
    </source>
</evidence>
<dbReference type="PANTHER" id="PTHR46394">
    <property type="entry name" value="ANNEXIN"/>
    <property type="match status" value="1"/>
</dbReference>
<evidence type="ECO:0000259" key="4">
    <source>
        <dbReference type="PROSITE" id="PS51635"/>
    </source>
</evidence>
<feature type="region of interest" description="Disordered" evidence="3">
    <location>
        <begin position="585"/>
        <end position="609"/>
    </location>
</feature>
<protein>
    <submittedName>
        <fullName evidence="6">VipD</fullName>
    </submittedName>
</protein>